<dbReference type="PANTHER" id="PTHR43396">
    <property type="entry name" value="FLAVOHEMOPROTEIN"/>
    <property type="match status" value="1"/>
</dbReference>
<dbReference type="GO" id="GO:0046210">
    <property type="term" value="P:nitric oxide catabolic process"/>
    <property type="evidence" value="ECO:0007669"/>
    <property type="project" value="TreeGrafter"/>
</dbReference>
<dbReference type="RefSeq" id="WP_094852356.1">
    <property type="nucleotide sequence ID" value="NZ_NEVM01000001.1"/>
</dbReference>
<dbReference type="Gene3D" id="1.10.490.10">
    <property type="entry name" value="Globins"/>
    <property type="match status" value="1"/>
</dbReference>
<keyword evidence="15" id="KW-0560">Oxidoreductase</keyword>
<evidence type="ECO:0000259" key="25">
    <source>
        <dbReference type="PROSITE" id="PS01033"/>
    </source>
</evidence>
<proteinExistence type="inferred from homology"/>
<dbReference type="GO" id="GO:0071949">
    <property type="term" value="F:FAD binding"/>
    <property type="evidence" value="ECO:0007669"/>
    <property type="project" value="TreeGrafter"/>
</dbReference>
<dbReference type="SUPFAM" id="SSF52343">
    <property type="entry name" value="Ferredoxin reductase-like, C-terminal NADP-linked domain"/>
    <property type="match status" value="1"/>
</dbReference>
<evidence type="ECO:0000256" key="12">
    <source>
        <dbReference type="ARBA" id="ARBA00022723"/>
    </source>
</evidence>
<evidence type="ECO:0000256" key="19">
    <source>
        <dbReference type="ARBA" id="ARBA00030024"/>
    </source>
</evidence>
<evidence type="ECO:0000256" key="3">
    <source>
        <dbReference type="ARBA" id="ARBA00006401"/>
    </source>
</evidence>
<dbReference type="Gene3D" id="3.40.50.80">
    <property type="entry name" value="Nucleotide-binding domain of ferredoxin-NADP reductase (FNR) module"/>
    <property type="match status" value="1"/>
</dbReference>
<dbReference type="PANTHER" id="PTHR43396:SF3">
    <property type="entry name" value="FLAVOHEMOPROTEIN"/>
    <property type="match status" value="1"/>
</dbReference>
<comment type="cofactor">
    <cofactor evidence="1">
        <name>heme b</name>
        <dbReference type="ChEBI" id="CHEBI:60344"/>
    </cofactor>
</comment>
<feature type="domain" description="FAD-binding FR-type" evidence="26">
    <location>
        <begin position="149"/>
        <end position="259"/>
    </location>
</feature>
<dbReference type="GO" id="GO:0046872">
    <property type="term" value="F:metal ion binding"/>
    <property type="evidence" value="ECO:0007669"/>
    <property type="project" value="UniProtKB-KW"/>
</dbReference>
<accession>A0A261SLH4</accession>
<reference evidence="28" key="1">
    <citation type="submission" date="2017-05" db="EMBL/GenBank/DDBJ databases">
        <title>Complete and WGS of Bordetella genogroups.</title>
        <authorList>
            <person name="Spilker T."/>
            <person name="Lipuma J."/>
        </authorList>
    </citation>
    <scope>NUCLEOTIDE SEQUENCE [LARGE SCALE GENOMIC DNA]</scope>
    <source>
        <strain evidence="28">AU16122</strain>
    </source>
</reference>
<keyword evidence="10 24" id="KW-0561">Oxygen transport</keyword>
<keyword evidence="11" id="KW-0285">Flavoprotein</keyword>
<dbReference type="InterPro" id="IPR017938">
    <property type="entry name" value="Riboflavin_synthase-like_b-brl"/>
</dbReference>
<dbReference type="FunFam" id="2.40.30.10:FF:000034">
    <property type="entry name" value="Flavohemoprotein"/>
    <property type="match status" value="1"/>
</dbReference>
<evidence type="ECO:0000256" key="17">
    <source>
        <dbReference type="ARBA" id="ARBA00023027"/>
    </source>
</evidence>
<dbReference type="InterPro" id="IPR001433">
    <property type="entry name" value="OxRdtase_FAD/NAD-bd"/>
</dbReference>
<evidence type="ECO:0000256" key="13">
    <source>
        <dbReference type="ARBA" id="ARBA00022827"/>
    </source>
</evidence>
<evidence type="ECO:0000256" key="4">
    <source>
        <dbReference type="ARBA" id="ARBA00008414"/>
    </source>
</evidence>
<dbReference type="Pfam" id="PF00042">
    <property type="entry name" value="Globin"/>
    <property type="match status" value="1"/>
</dbReference>
<evidence type="ECO:0000256" key="20">
    <source>
        <dbReference type="ARBA" id="ARBA00030929"/>
    </source>
</evidence>
<protein>
    <recommendedName>
        <fullName evidence="6">Flavohemoprotein</fullName>
        <ecNumber evidence="5">1.14.12.17</ecNumber>
    </recommendedName>
    <alternativeName>
        <fullName evidence="20">Flavohemoglobin</fullName>
    </alternativeName>
    <alternativeName>
        <fullName evidence="19">Hemoglobin-like protein</fullName>
    </alternativeName>
    <alternativeName>
        <fullName evidence="21">Nitric oxide dioxygenase</fullName>
    </alternativeName>
</protein>
<dbReference type="GO" id="GO:0008941">
    <property type="term" value="F:nitric oxide dioxygenase NAD(P)H activity"/>
    <property type="evidence" value="ECO:0007669"/>
    <property type="project" value="UniProtKB-EC"/>
</dbReference>
<dbReference type="InterPro" id="IPR017927">
    <property type="entry name" value="FAD-bd_FR_type"/>
</dbReference>
<evidence type="ECO:0000256" key="23">
    <source>
        <dbReference type="ARBA" id="ARBA00049433"/>
    </source>
</evidence>
<evidence type="ECO:0000256" key="21">
    <source>
        <dbReference type="ARBA" id="ARBA00033187"/>
    </source>
</evidence>
<dbReference type="SUPFAM" id="SSF63380">
    <property type="entry name" value="Riboflavin synthase domain-like"/>
    <property type="match status" value="1"/>
</dbReference>
<keyword evidence="16" id="KW-0408">Iron</keyword>
<keyword evidence="14" id="KW-0521">NADP</keyword>
<comment type="caution">
    <text evidence="27">The sequence shown here is derived from an EMBL/GenBank/DDBJ whole genome shotgun (WGS) entry which is preliminary data.</text>
</comment>
<dbReference type="InterPro" id="IPR001709">
    <property type="entry name" value="Flavoprot_Pyr_Nucl_cyt_Rdtase"/>
</dbReference>
<dbReference type="PRINTS" id="PR00371">
    <property type="entry name" value="FPNCR"/>
</dbReference>
<dbReference type="InterPro" id="IPR009050">
    <property type="entry name" value="Globin-like_sf"/>
</dbReference>
<evidence type="ECO:0000256" key="9">
    <source>
        <dbReference type="ARBA" id="ARBA00022617"/>
    </source>
</evidence>
<dbReference type="PRINTS" id="PR00410">
    <property type="entry name" value="PHEHYDRXLASE"/>
</dbReference>
<evidence type="ECO:0000256" key="15">
    <source>
        <dbReference type="ARBA" id="ARBA00023002"/>
    </source>
</evidence>
<dbReference type="Gene3D" id="2.40.30.10">
    <property type="entry name" value="Translation factors"/>
    <property type="match status" value="1"/>
</dbReference>
<evidence type="ECO:0000313" key="27">
    <source>
        <dbReference type="EMBL" id="OZI38256.1"/>
    </source>
</evidence>
<comment type="function">
    <text evidence="18">Is involved in NO detoxification in an aerobic process, termed nitric oxide dioxygenase (NOD) reaction that utilizes O(2) and NAD(P)H to convert NO to nitrate, which protects the bacterium from various noxious nitrogen compounds. Therefore, plays a central role in the inducible response to nitrosative stress.</text>
</comment>
<dbReference type="GO" id="GO:0009636">
    <property type="term" value="P:response to toxic substance"/>
    <property type="evidence" value="ECO:0007669"/>
    <property type="project" value="UniProtKB-KW"/>
</dbReference>
<keyword evidence="28" id="KW-1185">Reference proteome</keyword>
<dbReference type="EC" id="1.14.12.17" evidence="5"/>
<dbReference type="CDD" id="cd06184">
    <property type="entry name" value="flavohem_like_fad_nad_binding"/>
    <property type="match status" value="1"/>
</dbReference>
<dbReference type="Proteomes" id="UP000216020">
    <property type="component" value="Unassembled WGS sequence"/>
</dbReference>
<keyword evidence="9 24" id="KW-0349">Heme</keyword>
<evidence type="ECO:0000256" key="8">
    <source>
        <dbReference type="ARBA" id="ARBA00022575"/>
    </source>
</evidence>
<gene>
    <name evidence="27" type="ORF">CAL29_07995</name>
</gene>
<keyword evidence="12" id="KW-0479">Metal-binding</keyword>
<evidence type="ECO:0000256" key="22">
    <source>
        <dbReference type="ARBA" id="ARBA00048649"/>
    </source>
</evidence>
<evidence type="ECO:0000256" key="7">
    <source>
        <dbReference type="ARBA" id="ARBA00022448"/>
    </source>
</evidence>
<dbReference type="InterPro" id="IPR039261">
    <property type="entry name" value="FNR_nucleotide-bd"/>
</dbReference>
<feature type="domain" description="Globin" evidence="25">
    <location>
        <begin position="1"/>
        <end position="138"/>
    </location>
</feature>
<dbReference type="AlphaFoldDB" id="A0A261SLH4"/>
<evidence type="ECO:0000256" key="18">
    <source>
        <dbReference type="ARBA" id="ARBA00025094"/>
    </source>
</evidence>
<evidence type="ECO:0000313" key="28">
    <source>
        <dbReference type="Proteomes" id="UP000216020"/>
    </source>
</evidence>
<comment type="similarity">
    <text evidence="4">Belongs to the globin family. Two-domain flavohemoproteins subfamily.</text>
</comment>
<evidence type="ECO:0000256" key="10">
    <source>
        <dbReference type="ARBA" id="ARBA00022621"/>
    </source>
</evidence>
<evidence type="ECO:0000256" key="2">
    <source>
        <dbReference type="ARBA" id="ARBA00001974"/>
    </source>
</evidence>
<comment type="similarity">
    <text evidence="3">In the C-terminal section; belongs to the flavoprotein pyridine nucleotide cytochrome reductase family.</text>
</comment>
<dbReference type="FunFam" id="1.10.490.10:FF:000003">
    <property type="entry name" value="Flavohemoprotein"/>
    <property type="match status" value="1"/>
</dbReference>
<dbReference type="Pfam" id="PF00175">
    <property type="entry name" value="NAD_binding_1"/>
    <property type="match status" value="1"/>
</dbReference>
<evidence type="ECO:0000256" key="24">
    <source>
        <dbReference type="RuleBase" id="RU000356"/>
    </source>
</evidence>
<evidence type="ECO:0000256" key="14">
    <source>
        <dbReference type="ARBA" id="ARBA00022857"/>
    </source>
</evidence>
<sequence>MLSQQSRPYIDASVPVLREHGLTITKTFYRNMFADRPDLTNLFNMGNQASGAQQQSLASAVFAYAANYDRADVLAPVLDRIVHKHAAVGIKPSHYTIVGRHLLGAIKQVLGDAATPELMAAWDEAYWLLAAELIAAEGRLYERSKAEPDHRLPLRVTERCAQGSEIVSLTLAPVDGTPLPDFQPGQYVSVVVELRPGVFQQRQYSLSDAPNGASWRISVKREAAGEGTPAGVVSNWLHDNAKVGDVLMVSRPYGDFAPVLDGKSPIVLLSAGVGITPMISVLNTMARRNPGRPVLFAHAARDRARLAHLDDVADAGKRMASFNAHYFLESLPADSEAPVAGATTHAGRMTLPSVLGKQAPADADYYLCGPLPFMQIQRAALLEAGVPAGRVHREVFGPDLLDDIL</sequence>
<dbReference type="OrthoDB" id="9801223at2"/>
<evidence type="ECO:0000259" key="26">
    <source>
        <dbReference type="PROSITE" id="PS51384"/>
    </source>
</evidence>
<keyword evidence="8" id="KW-0216">Detoxification</keyword>
<organism evidence="27 28">
    <name type="scientific">Bordetella genomosp. 10</name>
    <dbReference type="NCBI Taxonomy" id="1416804"/>
    <lineage>
        <taxon>Bacteria</taxon>
        <taxon>Pseudomonadati</taxon>
        <taxon>Pseudomonadota</taxon>
        <taxon>Betaproteobacteria</taxon>
        <taxon>Burkholderiales</taxon>
        <taxon>Alcaligenaceae</taxon>
        <taxon>Bordetella</taxon>
    </lineage>
</organism>
<name>A0A261SLH4_9BORD</name>
<dbReference type="PROSITE" id="PS51384">
    <property type="entry name" value="FAD_FR"/>
    <property type="match status" value="1"/>
</dbReference>
<evidence type="ECO:0000256" key="16">
    <source>
        <dbReference type="ARBA" id="ARBA00023004"/>
    </source>
</evidence>
<dbReference type="InterPro" id="IPR000971">
    <property type="entry name" value="Globin"/>
</dbReference>
<keyword evidence="7 24" id="KW-0813">Transport</keyword>
<keyword evidence="13" id="KW-0274">FAD</keyword>
<dbReference type="GO" id="GO:0020037">
    <property type="term" value="F:heme binding"/>
    <property type="evidence" value="ECO:0007669"/>
    <property type="project" value="InterPro"/>
</dbReference>
<evidence type="ECO:0000256" key="6">
    <source>
        <dbReference type="ARBA" id="ARBA00014637"/>
    </source>
</evidence>
<dbReference type="GO" id="GO:0071500">
    <property type="term" value="P:cellular response to nitrosative stress"/>
    <property type="evidence" value="ECO:0007669"/>
    <property type="project" value="TreeGrafter"/>
</dbReference>
<comment type="cofactor">
    <cofactor evidence="2">
        <name>FAD</name>
        <dbReference type="ChEBI" id="CHEBI:57692"/>
    </cofactor>
</comment>
<evidence type="ECO:0000256" key="11">
    <source>
        <dbReference type="ARBA" id="ARBA00022630"/>
    </source>
</evidence>
<dbReference type="SUPFAM" id="SSF46458">
    <property type="entry name" value="Globin-like"/>
    <property type="match status" value="1"/>
</dbReference>
<dbReference type="GO" id="GO:0005344">
    <property type="term" value="F:oxygen carrier activity"/>
    <property type="evidence" value="ECO:0007669"/>
    <property type="project" value="UniProtKB-KW"/>
</dbReference>
<dbReference type="GO" id="GO:0019825">
    <property type="term" value="F:oxygen binding"/>
    <property type="evidence" value="ECO:0007669"/>
    <property type="project" value="InterPro"/>
</dbReference>
<evidence type="ECO:0000256" key="1">
    <source>
        <dbReference type="ARBA" id="ARBA00001970"/>
    </source>
</evidence>
<dbReference type="InterPro" id="IPR012292">
    <property type="entry name" value="Globin/Proto"/>
</dbReference>
<comment type="catalytic activity">
    <reaction evidence="23">
        <text>2 nitric oxide + NADPH + 2 O2 = 2 nitrate + NADP(+) + H(+)</text>
        <dbReference type="Rhea" id="RHEA:19465"/>
        <dbReference type="ChEBI" id="CHEBI:15378"/>
        <dbReference type="ChEBI" id="CHEBI:15379"/>
        <dbReference type="ChEBI" id="CHEBI:16480"/>
        <dbReference type="ChEBI" id="CHEBI:17632"/>
        <dbReference type="ChEBI" id="CHEBI:57783"/>
        <dbReference type="ChEBI" id="CHEBI:58349"/>
        <dbReference type="EC" id="1.14.12.17"/>
    </reaction>
</comment>
<dbReference type="CDD" id="cd08922">
    <property type="entry name" value="FHb-globin"/>
    <property type="match status" value="1"/>
</dbReference>
<dbReference type="PROSITE" id="PS01033">
    <property type="entry name" value="GLOBIN"/>
    <property type="match status" value="1"/>
</dbReference>
<evidence type="ECO:0000256" key="5">
    <source>
        <dbReference type="ARBA" id="ARBA00012229"/>
    </source>
</evidence>
<keyword evidence="17" id="KW-0520">NAD</keyword>
<comment type="catalytic activity">
    <reaction evidence="22">
        <text>2 nitric oxide + NADH + 2 O2 = 2 nitrate + NAD(+) + H(+)</text>
        <dbReference type="Rhea" id="RHEA:19469"/>
        <dbReference type="ChEBI" id="CHEBI:15378"/>
        <dbReference type="ChEBI" id="CHEBI:15379"/>
        <dbReference type="ChEBI" id="CHEBI:16480"/>
        <dbReference type="ChEBI" id="CHEBI:17632"/>
        <dbReference type="ChEBI" id="CHEBI:57540"/>
        <dbReference type="ChEBI" id="CHEBI:57945"/>
        <dbReference type="EC" id="1.14.12.17"/>
    </reaction>
</comment>
<dbReference type="EMBL" id="NEVM01000001">
    <property type="protein sequence ID" value="OZI38256.1"/>
    <property type="molecule type" value="Genomic_DNA"/>
</dbReference>